<name>A0A6J0KX00_RAPSA</name>
<evidence type="ECO:0000256" key="1">
    <source>
        <dbReference type="SAM" id="MobiDB-lite"/>
    </source>
</evidence>
<dbReference type="Proteomes" id="UP000504610">
    <property type="component" value="Chromosome 8"/>
</dbReference>
<accession>A0A6J0KX00</accession>
<dbReference type="AlphaFoldDB" id="A0A6J0KX00"/>
<dbReference type="RefSeq" id="XP_018451624.2">
    <property type="nucleotide sequence ID" value="XM_018596122.2"/>
</dbReference>
<evidence type="ECO:0000313" key="2">
    <source>
        <dbReference type="Proteomes" id="UP000504610"/>
    </source>
</evidence>
<evidence type="ECO:0000313" key="4">
    <source>
        <dbReference type="RefSeq" id="XP_056865837.1"/>
    </source>
</evidence>
<feature type="compositionally biased region" description="Polar residues" evidence="1">
    <location>
        <begin position="142"/>
        <end position="155"/>
    </location>
</feature>
<reference evidence="2" key="1">
    <citation type="journal article" date="2019" name="Database">
        <title>The radish genome database (RadishGD): an integrated information resource for radish genomics.</title>
        <authorList>
            <person name="Yu H.J."/>
            <person name="Baek S."/>
            <person name="Lee Y.J."/>
            <person name="Cho A."/>
            <person name="Mun J.H."/>
        </authorList>
    </citation>
    <scope>NUCLEOTIDE SEQUENCE [LARGE SCALE GENOMIC DNA]</scope>
    <source>
        <strain evidence="2">cv. WK10039</strain>
    </source>
</reference>
<reference evidence="3 4" key="2">
    <citation type="submission" date="2025-04" db="UniProtKB">
        <authorList>
            <consortium name="RefSeq"/>
        </authorList>
    </citation>
    <scope>IDENTIFICATION</scope>
    <source>
        <tissue evidence="3 4">Leaf</tissue>
    </source>
</reference>
<proteinExistence type="predicted"/>
<dbReference type="KEGG" id="rsz:108822920"/>
<keyword evidence="2" id="KW-1185">Reference proteome</keyword>
<dbReference type="RefSeq" id="XP_056865837.1">
    <property type="nucleotide sequence ID" value="XM_057009857.1"/>
</dbReference>
<dbReference type="OrthoDB" id="1133742at2759"/>
<dbReference type="GeneID" id="108822920"/>
<organism evidence="2 3">
    <name type="scientific">Raphanus sativus</name>
    <name type="common">Radish</name>
    <name type="synonym">Raphanus raphanistrum var. sativus</name>
    <dbReference type="NCBI Taxonomy" id="3726"/>
    <lineage>
        <taxon>Eukaryota</taxon>
        <taxon>Viridiplantae</taxon>
        <taxon>Streptophyta</taxon>
        <taxon>Embryophyta</taxon>
        <taxon>Tracheophyta</taxon>
        <taxon>Spermatophyta</taxon>
        <taxon>Magnoliopsida</taxon>
        <taxon>eudicotyledons</taxon>
        <taxon>Gunneridae</taxon>
        <taxon>Pentapetalae</taxon>
        <taxon>rosids</taxon>
        <taxon>malvids</taxon>
        <taxon>Brassicales</taxon>
        <taxon>Brassicaceae</taxon>
        <taxon>Brassiceae</taxon>
        <taxon>Raphanus</taxon>
    </lineage>
</organism>
<sequence length="191" mass="20199">MTRYPSPLEPGARPFGSMVAEASLKGSSEVHTQASVSNAPSQPRDSTKLTVRENNVSGVDNEKLPAQQAQKRTIPPSFNPPPAPSRSANSIGHANKADNTIPATRGSAPSYLLRDTTTFTRNVEYVVSSNVSGVDDKKLPAQQANTSKSANSVSHGNVGDYSSPAVGNKNTFGDGYYRGAHAESDCSNKKH</sequence>
<feature type="compositionally biased region" description="Basic and acidic residues" evidence="1">
    <location>
        <begin position="180"/>
        <end position="191"/>
    </location>
</feature>
<feature type="region of interest" description="Disordered" evidence="1">
    <location>
        <begin position="23"/>
        <end position="108"/>
    </location>
</feature>
<feature type="compositionally biased region" description="Polar residues" evidence="1">
    <location>
        <begin position="25"/>
        <end position="44"/>
    </location>
</feature>
<dbReference type="Proteomes" id="UP000504610">
    <property type="component" value="Chromosome 4"/>
</dbReference>
<evidence type="ECO:0000313" key="3">
    <source>
        <dbReference type="RefSeq" id="XP_018451624.2"/>
    </source>
</evidence>
<dbReference type="KEGG" id="rsz:108822921"/>
<feature type="region of interest" description="Disordered" evidence="1">
    <location>
        <begin position="130"/>
        <end position="191"/>
    </location>
</feature>
<protein>
    <submittedName>
        <fullName evidence="3 4">Helicase-like transcription factor CHR27</fullName>
    </submittedName>
</protein>
<gene>
    <name evidence="3" type="primary">LOC108822920</name>
    <name evidence="4" type="synonym">LOC108822921</name>
</gene>